<organism evidence="8 9">
    <name type="scientific">Streptomyces hyaluromycini</name>
    <dbReference type="NCBI Taxonomy" id="1377993"/>
    <lineage>
        <taxon>Bacteria</taxon>
        <taxon>Bacillati</taxon>
        <taxon>Actinomycetota</taxon>
        <taxon>Actinomycetes</taxon>
        <taxon>Kitasatosporales</taxon>
        <taxon>Streptomycetaceae</taxon>
        <taxon>Streptomyces</taxon>
    </lineage>
</organism>
<comment type="similarity">
    <text evidence="1">Belongs to the AfsR/DnrI/RedD regulatory family.</text>
</comment>
<evidence type="ECO:0000256" key="2">
    <source>
        <dbReference type="ARBA" id="ARBA00023012"/>
    </source>
</evidence>
<dbReference type="SUPFAM" id="SSF46894">
    <property type="entry name" value="C-terminal effector domain of the bipartite response regulators"/>
    <property type="match status" value="1"/>
</dbReference>
<proteinExistence type="inferred from homology"/>
<dbReference type="Pfam" id="PF03704">
    <property type="entry name" value="BTAD"/>
    <property type="match status" value="1"/>
</dbReference>
<dbReference type="PANTHER" id="PTHR35807:SF1">
    <property type="entry name" value="TRANSCRIPTIONAL REGULATOR REDD"/>
    <property type="match status" value="1"/>
</dbReference>
<evidence type="ECO:0000256" key="4">
    <source>
        <dbReference type="ARBA" id="ARBA00023125"/>
    </source>
</evidence>
<name>A0ABV1XER0_9ACTN</name>
<evidence type="ECO:0000313" key="8">
    <source>
        <dbReference type="EMBL" id="MER7187525.1"/>
    </source>
</evidence>
<feature type="non-terminal residue" evidence="8">
    <location>
        <position position="229"/>
    </location>
</feature>
<dbReference type="SUPFAM" id="SSF48452">
    <property type="entry name" value="TPR-like"/>
    <property type="match status" value="1"/>
</dbReference>
<evidence type="ECO:0000259" key="7">
    <source>
        <dbReference type="PROSITE" id="PS51755"/>
    </source>
</evidence>
<feature type="DNA-binding region" description="OmpR/PhoB-type" evidence="6">
    <location>
        <begin position="1"/>
        <end position="98"/>
    </location>
</feature>
<evidence type="ECO:0000256" key="1">
    <source>
        <dbReference type="ARBA" id="ARBA00005820"/>
    </source>
</evidence>
<dbReference type="InterPro" id="IPR051677">
    <property type="entry name" value="AfsR-DnrI-RedD_regulator"/>
</dbReference>
<keyword evidence="9" id="KW-1185">Reference proteome</keyword>
<dbReference type="PANTHER" id="PTHR35807">
    <property type="entry name" value="TRANSCRIPTIONAL REGULATOR REDD-RELATED"/>
    <property type="match status" value="1"/>
</dbReference>
<accession>A0ABV1XER0</accession>
<dbReference type="InterPro" id="IPR011990">
    <property type="entry name" value="TPR-like_helical_dom_sf"/>
</dbReference>
<gene>
    <name evidence="8" type="ORF">ABT404_50095</name>
</gene>
<keyword evidence="4 6" id="KW-0238">DNA-binding</keyword>
<dbReference type="Gene3D" id="1.25.40.10">
    <property type="entry name" value="Tetratricopeptide repeat domain"/>
    <property type="match status" value="1"/>
</dbReference>
<dbReference type="SMART" id="SM00862">
    <property type="entry name" value="Trans_reg_C"/>
    <property type="match status" value="1"/>
</dbReference>
<reference evidence="8 9" key="1">
    <citation type="submission" date="2024-06" db="EMBL/GenBank/DDBJ databases">
        <title>The Natural Products Discovery Center: Release of the First 8490 Sequenced Strains for Exploring Actinobacteria Biosynthetic Diversity.</title>
        <authorList>
            <person name="Kalkreuter E."/>
            <person name="Kautsar S.A."/>
            <person name="Yang D."/>
            <person name="Bader C.D."/>
            <person name="Teijaro C.N."/>
            <person name="Fluegel L."/>
            <person name="Davis C.M."/>
            <person name="Simpson J.R."/>
            <person name="Lauterbach L."/>
            <person name="Steele A.D."/>
            <person name="Gui C."/>
            <person name="Meng S."/>
            <person name="Li G."/>
            <person name="Viehrig K."/>
            <person name="Ye F."/>
            <person name="Su P."/>
            <person name="Kiefer A.F."/>
            <person name="Nichols A."/>
            <person name="Cepeda A.J."/>
            <person name="Yan W."/>
            <person name="Fan B."/>
            <person name="Jiang Y."/>
            <person name="Adhikari A."/>
            <person name="Zheng C.-J."/>
            <person name="Schuster L."/>
            <person name="Cowan T.M."/>
            <person name="Smanski M.J."/>
            <person name="Chevrette M.G."/>
            <person name="De Carvalho L.P.S."/>
            <person name="Shen B."/>
        </authorList>
    </citation>
    <scope>NUCLEOTIDE SEQUENCE [LARGE SCALE GENOMIC DNA]</scope>
    <source>
        <strain evidence="8 9">NPDC000234</strain>
    </source>
</reference>
<keyword evidence="3" id="KW-0805">Transcription regulation</keyword>
<dbReference type="InterPro" id="IPR001867">
    <property type="entry name" value="OmpR/PhoB-type_DNA-bd"/>
</dbReference>
<dbReference type="Pfam" id="PF00486">
    <property type="entry name" value="Trans_reg_C"/>
    <property type="match status" value="1"/>
</dbReference>
<evidence type="ECO:0000313" key="9">
    <source>
        <dbReference type="Proteomes" id="UP001474181"/>
    </source>
</evidence>
<dbReference type="InterPro" id="IPR036388">
    <property type="entry name" value="WH-like_DNA-bd_sf"/>
</dbReference>
<dbReference type="InterPro" id="IPR005158">
    <property type="entry name" value="BTAD"/>
</dbReference>
<dbReference type="Gene3D" id="1.10.10.10">
    <property type="entry name" value="Winged helix-like DNA-binding domain superfamily/Winged helix DNA-binding domain"/>
    <property type="match status" value="1"/>
</dbReference>
<dbReference type="Proteomes" id="UP001474181">
    <property type="component" value="Unassembled WGS sequence"/>
</dbReference>
<dbReference type="PROSITE" id="PS51755">
    <property type="entry name" value="OMPR_PHOB"/>
    <property type="match status" value="1"/>
</dbReference>
<dbReference type="SMART" id="SM01043">
    <property type="entry name" value="BTAD"/>
    <property type="match status" value="1"/>
</dbReference>
<keyword evidence="2" id="KW-0902">Two-component regulatory system</keyword>
<evidence type="ECO:0000256" key="6">
    <source>
        <dbReference type="PROSITE-ProRule" id="PRU01091"/>
    </source>
</evidence>
<dbReference type="RefSeq" id="WP_350792005.1">
    <property type="nucleotide sequence ID" value="NZ_JBEPEK010000833.1"/>
</dbReference>
<protein>
    <submittedName>
        <fullName evidence="8">BTAD domain-containing putative transcriptional regulator</fullName>
    </submittedName>
</protein>
<evidence type="ECO:0000256" key="3">
    <source>
        <dbReference type="ARBA" id="ARBA00023015"/>
    </source>
</evidence>
<comment type="caution">
    <text evidence="8">The sequence shown here is derived from an EMBL/GenBank/DDBJ whole genome shotgun (WGS) entry which is preliminary data.</text>
</comment>
<dbReference type="InterPro" id="IPR016032">
    <property type="entry name" value="Sig_transdc_resp-reg_C-effctor"/>
</dbReference>
<keyword evidence="5" id="KW-0804">Transcription</keyword>
<sequence length="229" mass="24649">MLSVQVLGPIGADIDGAPVHLGSPRQRAVLALLLANRGRVVPVDRLIDRLWRGRPPQKAAASLHVYVSNLRRALEPGRAPRTPAGVLVSVAPGYAVRLPEDAVDAWRFEAAVRRARTAPPAEARHLLEEAIGWWHGAAYGEWADEEWAVTEAARLGDLHLAARELAIGAALASGTPAEAVPAAEALVREHPLREEGWRLLALAHWACSRRADALAALRRATAVLRAELG</sequence>
<feature type="domain" description="OmpR/PhoB-type" evidence="7">
    <location>
        <begin position="1"/>
        <end position="98"/>
    </location>
</feature>
<dbReference type="EMBL" id="JBEPEK010000833">
    <property type="protein sequence ID" value="MER7187525.1"/>
    <property type="molecule type" value="Genomic_DNA"/>
</dbReference>
<dbReference type="CDD" id="cd00383">
    <property type="entry name" value="trans_reg_C"/>
    <property type="match status" value="1"/>
</dbReference>
<evidence type="ECO:0000256" key="5">
    <source>
        <dbReference type="ARBA" id="ARBA00023163"/>
    </source>
</evidence>